<dbReference type="RefSeq" id="WP_220193190.1">
    <property type="nucleotide sequence ID" value="NZ_BNJF01000001.1"/>
</dbReference>
<sequence>MDSKQDQRDETRKHEEEPIIVASRRGQFRPFFFRMGPTSLFVASVVLISLMAVLYLSQLGQGVATNQQLQSTRVNESKIERQNHDLLQKLAEERSPAYIAEQARKQGLQPSDPDDIQIITVRGLESVPGEP</sequence>
<keyword evidence="1" id="KW-0812">Transmembrane</keyword>
<keyword evidence="1" id="KW-0472">Membrane</keyword>
<name>A0A8J3HUY7_9CHLR</name>
<evidence type="ECO:0000313" key="3">
    <source>
        <dbReference type="Proteomes" id="UP000612362"/>
    </source>
</evidence>
<accession>A0A8J3HUY7</accession>
<evidence type="ECO:0000313" key="2">
    <source>
        <dbReference type="EMBL" id="GHO43731.1"/>
    </source>
</evidence>
<protein>
    <recommendedName>
        <fullName evidence="4">Cell division protein FtsL</fullName>
    </recommendedName>
</protein>
<evidence type="ECO:0000256" key="1">
    <source>
        <dbReference type="SAM" id="Phobius"/>
    </source>
</evidence>
<dbReference type="EMBL" id="BNJF01000001">
    <property type="protein sequence ID" value="GHO43731.1"/>
    <property type="molecule type" value="Genomic_DNA"/>
</dbReference>
<reference evidence="2" key="1">
    <citation type="submission" date="2020-10" db="EMBL/GenBank/DDBJ databases">
        <title>Taxonomic study of unclassified bacteria belonging to the class Ktedonobacteria.</title>
        <authorList>
            <person name="Yabe S."/>
            <person name="Wang C.M."/>
            <person name="Zheng Y."/>
            <person name="Sakai Y."/>
            <person name="Cavaletti L."/>
            <person name="Monciardini P."/>
            <person name="Donadio S."/>
        </authorList>
    </citation>
    <scope>NUCLEOTIDE SEQUENCE</scope>
    <source>
        <strain evidence="2">SOSP1-1</strain>
    </source>
</reference>
<dbReference type="AlphaFoldDB" id="A0A8J3HUY7"/>
<dbReference type="Proteomes" id="UP000612362">
    <property type="component" value="Unassembled WGS sequence"/>
</dbReference>
<comment type="caution">
    <text evidence="2">The sequence shown here is derived from an EMBL/GenBank/DDBJ whole genome shotgun (WGS) entry which is preliminary data.</text>
</comment>
<gene>
    <name evidence="2" type="ORF">KSX_18940</name>
</gene>
<feature type="transmembrane region" description="Helical" evidence="1">
    <location>
        <begin position="31"/>
        <end position="56"/>
    </location>
</feature>
<proteinExistence type="predicted"/>
<keyword evidence="1" id="KW-1133">Transmembrane helix</keyword>
<evidence type="ECO:0008006" key="4">
    <source>
        <dbReference type="Google" id="ProtNLM"/>
    </source>
</evidence>
<keyword evidence="3" id="KW-1185">Reference proteome</keyword>
<organism evidence="2 3">
    <name type="scientific">Ktedonospora formicarum</name>
    <dbReference type="NCBI Taxonomy" id="2778364"/>
    <lineage>
        <taxon>Bacteria</taxon>
        <taxon>Bacillati</taxon>
        <taxon>Chloroflexota</taxon>
        <taxon>Ktedonobacteria</taxon>
        <taxon>Ktedonobacterales</taxon>
        <taxon>Ktedonobacteraceae</taxon>
        <taxon>Ktedonospora</taxon>
    </lineage>
</organism>